<dbReference type="Gene3D" id="1.10.443.10">
    <property type="entry name" value="Intergrase catalytic core"/>
    <property type="match status" value="1"/>
</dbReference>
<dbReference type="Proteomes" id="UP000664277">
    <property type="component" value="Unassembled WGS sequence"/>
</dbReference>
<dbReference type="InterPro" id="IPR002104">
    <property type="entry name" value="Integrase_catalytic"/>
</dbReference>
<dbReference type="InterPro" id="IPR011010">
    <property type="entry name" value="DNA_brk_join_enz"/>
</dbReference>
<keyword evidence="2" id="KW-0229">DNA integration</keyword>
<proteinExistence type="predicted"/>
<comment type="caution">
    <text evidence="5">The sequence shown here is derived from an EMBL/GenBank/DDBJ whole genome shotgun (WGS) entry which is preliminary data.</text>
</comment>
<organism evidence="5 6">
    <name type="scientific">Candidatus Obscuribacter phosphatis</name>
    <dbReference type="NCBI Taxonomy" id="1906157"/>
    <lineage>
        <taxon>Bacteria</taxon>
        <taxon>Bacillati</taxon>
        <taxon>Candidatus Melainabacteria</taxon>
        <taxon>Candidatus Obscuribacterales</taxon>
        <taxon>Candidatus Obscuribacteraceae</taxon>
        <taxon>Candidatus Obscuribacter</taxon>
    </lineage>
</organism>
<dbReference type="EMBL" id="JAFLCK010000069">
    <property type="protein sequence ID" value="MBN8662925.1"/>
    <property type="molecule type" value="Genomic_DNA"/>
</dbReference>
<protein>
    <submittedName>
        <fullName evidence="5">Tyrosine-type recombinase/integrase</fullName>
    </submittedName>
</protein>
<dbReference type="GO" id="GO:0005737">
    <property type="term" value="C:cytoplasm"/>
    <property type="evidence" value="ECO:0007669"/>
    <property type="project" value="UniProtKB-SubCell"/>
</dbReference>
<dbReference type="GO" id="GO:0006310">
    <property type="term" value="P:DNA recombination"/>
    <property type="evidence" value="ECO:0007669"/>
    <property type="project" value="UniProtKB-KW"/>
</dbReference>
<accession>A0A8J7PPV8</accession>
<dbReference type="InterPro" id="IPR013762">
    <property type="entry name" value="Integrase-like_cat_sf"/>
</dbReference>
<dbReference type="InterPro" id="IPR050090">
    <property type="entry name" value="Tyrosine_recombinase_XerCD"/>
</dbReference>
<dbReference type="AlphaFoldDB" id="A0A8J7PPV8"/>
<gene>
    <name evidence="5" type="ORF">J0M35_21340</name>
</gene>
<evidence type="ECO:0000259" key="4">
    <source>
        <dbReference type="PROSITE" id="PS51898"/>
    </source>
</evidence>
<dbReference type="GO" id="GO:0003677">
    <property type="term" value="F:DNA binding"/>
    <property type="evidence" value="ECO:0007669"/>
    <property type="project" value="InterPro"/>
</dbReference>
<sequence>MTRTNPQKKAKELAKLLRNERPDYHYLKAVFKHLRTELNVPVVTKTKSLPDIPTEDEMKQYYEIVWTGKNTQDLLIVKTLLYTGARVSELVNIKLTDVDFKRFQIRIESGKGGKDRMVPFPESFKEILAMHVNDMKVSGATHLFESSWKKLYTDRGIRKILERYATAAGLTKTVSPHKLRHFLFTWLKKQGLDDAMIQPYSGHSSRQSLEIYSRMSLTVAQEEYDQAIKKFPV</sequence>
<evidence type="ECO:0000313" key="5">
    <source>
        <dbReference type="EMBL" id="MBN8662925.1"/>
    </source>
</evidence>
<keyword evidence="3" id="KW-0233">DNA recombination</keyword>
<comment type="subcellular location">
    <subcellularLocation>
        <location evidence="1">Cytoplasm</location>
    </subcellularLocation>
</comment>
<evidence type="ECO:0000313" key="6">
    <source>
        <dbReference type="Proteomes" id="UP000664277"/>
    </source>
</evidence>
<name>A0A8J7PPV8_9BACT</name>
<dbReference type="PROSITE" id="PS51898">
    <property type="entry name" value="TYR_RECOMBINASE"/>
    <property type="match status" value="1"/>
</dbReference>
<feature type="domain" description="Tyr recombinase" evidence="4">
    <location>
        <begin position="48"/>
        <end position="225"/>
    </location>
</feature>
<reference evidence="5" key="1">
    <citation type="submission" date="2021-02" db="EMBL/GenBank/DDBJ databases">
        <title>Genome-Resolved Metagenomics of a Microbial Community Performing Photosynthetic Biological Nutrient Removal.</title>
        <authorList>
            <person name="Mcdaniel E.A."/>
        </authorList>
    </citation>
    <scope>NUCLEOTIDE SEQUENCE</scope>
    <source>
        <strain evidence="5">UWPOB_OBS1</strain>
    </source>
</reference>
<dbReference type="Pfam" id="PF00589">
    <property type="entry name" value="Phage_integrase"/>
    <property type="match status" value="1"/>
</dbReference>
<dbReference type="PANTHER" id="PTHR30349">
    <property type="entry name" value="PHAGE INTEGRASE-RELATED"/>
    <property type="match status" value="1"/>
</dbReference>
<evidence type="ECO:0000256" key="3">
    <source>
        <dbReference type="ARBA" id="ARBA00023172"/>
    </source>
</evidence>
<dbReference type="PANTHER" id="PTHR30349:SF77">
    <property type="entry name" value="TYROSINE RECOMBINASE XERC"/>
    <property type="match status" value="1"/>
</dbReference>
<dbReference type="GO" id="GO:0015074">
    <property type="term" value="P:DNA integration"/>
    <property type="evidence" value="ECO:0007669"/>
    <property type="project" value="UniProtKB-KW"/>
</dbReference>
<evidence type="ECO:0000256" key="2">
    <source>
        <dbReference type="ARBA" id="ARBA00022908"/>
    </source>
</evidence>
<evidence type="ECO:0000256" key="1">
    <source>
        <dbReference type="ARBA" id="ARBA00004496"/>
    </source>
</evidence>
<dbReference type="SUPFAM" id="SSF56349">
    <property type="entry name" value="DNA breaking-rejoining enzymes"/>
    <property type="match status" value="1"/>
</dbReference>